<feature type="compositionally biased region" description="Polar residues" evidence="2">
    <location>
        <begin position="46"/>
        <end position="55"/>
    </location>
</feature>
<comment type="caution">
    <text evidence="3">The sequence shown here is derived from an EMBL/GenBank/DDBJ whole genome shotgun (WGS) entry which is preliminary data.</text>
</comment>
<evidence type="ECO:0000256" key="1">
    <source>
        <dbReference type="ARBA" id="ARBA00005721"/>
    </source>
</evidence>
<dbReference type="PANTHER" id="PTHR34297">
    <property type="entry name" value="HYPOTHETICAL CYTOSOLIC PROTEIN-RELATED"/>
    <property type="match status" value="1"/>
</dbReference>
<proteinExistence type="inferred from homology"/>
<feature type="region of interest" description="Disordered" evidence="2">
    <location>
        <begin position="40"/>
        <end position="77"/>
    </location>
</feature>
<sequence length="202" mass="21055">MRLLHDGETDAVANQAAMIHSRFQLTGLIAMTIQTHTPADIPAKNSKATTTNPTATLDADAPALNSPALNKGKDGRGATTVADGGVAKIAGIAIQEIPGVHALGGGAARAIGNLREKVGQKDLTQGVSVEVGQTQVAVDVTLVVEYPHPLQEVADNARDAVYNAIEDLVGMEVTEVNITITDIHVPSEDADTDDDNREPRVA</sequence>
<comment type="similarity">
    <text evidence="1">Belongs to the asp23 family.</text>
</comment>
<evidence type="ECO:0000256" key="2">
    <source>
        <dbReference type="SAM" id="MobiDB-lite"/>
    </source>
</evidence>
<dbReference type="Pfam" id="PF03780">
    <property type="entry name" value="Asp23"/>
    <property type="match status" value="1"/>
</dbReference>
<evidence type="ECO:0000313" key="3">
    <source>
        <dbReference type="EMBL" id="MET4542228.1"/>
    </source>
</evidence>
<protein>
    <submittedName>
        <fullName evidence="3">Alkaline shock family protein YloU</fullName>
    </submittedName>
</protein>
<accession>A0ABV2PBS1</accession>
<reference evidence="3 4" key="1">
    <citation type="submission" date="2024-06" db="EMBL/GenBank/DDBJ databases">
        <title>Sorghum-associated microbial communities from plants grown in Nebraska, USA.</title>
        <authorList>
            <person name="Schachtman D."/>
        </authorList>
    </citation>
    <scope>NUCLEOTIDE SEQUENCE [LARGE SCALE GENOMIC DNA]</scope>
    <source>
        <strain evidence="3 4">3552</strain>
    </source>
</reference>
<dbReference type="InterPro" id="IPR005531">
    <property type="entry name" value="Asp23"/>
</dbReference>
<dbReference type="EMBL" id="JBEPSN010000012">
    <property type="protein sequence ID" value="MET4542228.1"/>
    <property type="molecule type" value="Genomic_DNA"/>
</dbReference>
<dbReference type="PANTHER" id="PTHR34297:SF3">
    <property type="entry name" value="ALKALINE SHOCK PROTEIN 23"/>
    <property type="match status" value="1"/>
</dbReference>
<organism evidence="3 4">
    <name type="scientific">Arthrobacter bambusae</name>
    <dbReference type="NCBI Taxonomy" id="1338426"/>
    <lineage>
        <taxon>Bacteria</taxon>
        <taxon>Bacillati</taxon>
        <taxon>Actinomycetota</taxon>
        <taxon>Actinomycetes</taxon>
        <taxon>Micrococcales</taxon>
        <taxon>Micrococcaceae</taxon>
        <taxon>Arthrobacter</taxon>
    </lineage>
</organism>
<evidence type="ECO:0000313" key="4">
    <source>
        <dbReference type="Proteomes" id="UP001549307"/>
    </source>
</evidence>
<dbReference type="Proteomes" id="UP001549307">
    <property type="component" value="Unassembled WGS sequence"/>
</dbReference>
<name>A0ABV2PBS1_9MICC</name>
<keyword evidence="4" id="KW-1185">Reference proteome</keyword>
<gene>
    <name evidence="3" type="ORF">ABIE37_004033</name>
</gene>